<proteinExistence type="predicted"/>
<comment type="caution">
    <text evidence="1">The sequence shown here is derived from an EMBL/GenBank/DDBJ whole genome shotgun (WGS) entry which is preliminary data.</text>
</comment>
<organism evidence="1 2">
    <name type="scientific">Rhizophagus clarus</name>
    <dbReference type="NCBI Taxonomy" id="94130"/>
    <lineage>
        <taxon>Eukaryota</taxon>
        <taxon>Fungi</taxon>
        <taxon>Fungi incertae sedis</taxon>
        <taxon>Mucoromycota</taxon>
        <taxon>Glomeromycotina</taxon>
        <taxon>Glomeromycetes</taxon>
        <taxon>Glomerales</taxon>
        <taxon>Glomeraceae</taxon>
        <taxon>Rhizophagus</taxon>
    </lineage>
</organism>
<name>A0A2Z6RC31_9GLOM</name>
<dbReference type="EMBL" id="BEXD01001651">
    <property type="protein sequence ID" value="GBB95139.1"/>
    <property type="molecule type" value="Genomic_DNA"/>
</dbReference>
<evidence type="ECO:0000313" key="1">
    <source>
        <dbReference type="EMBL" id="GBB95139.1"/>
    </source>
</evidence>
<accession>A0A2Z6RC31</accession>
<dbReference type="Proteomes" id="UP000247702">
    <property type="component" value="Unassembled WGS sequence"/>
</dbReference>
<gene>
    <name evidence="1" type="ORF">RclHR1_24840005</name>
</gene>
<keyword evidence="2" id="KW-1185">Reference proteome</keyword>
<protein>
    <submittedName>
        <fullName evidence="1">Uncharacterized protein</fullName>
    </submittedName>
</protein>
<evidence type="ECO:0000313" key="2">
    <source>
        <dbReference type="Proteomes" id="UP000247702"/>
    </source>
</evidence>
<dbReference type="AlphaFoldDB" id="A0A2Z6RC31"/>
<sequence>MIFEGLELPLAAGHDIRRSGLSSAVDYKETLIRSEPEYFKDLDLSIRSRSEYFEVFSWNPILRQTRFTDFWKLPET</sequence>
<reference evidence="1 2" key="1">
    <citation type="submission" date="2017-11" db="EMBL/GenBank/DDBJ databases">
        <title>The genome of Rhizophagus clarus HR1 reveals common genetic basis of auxotrophy among arbuscular mycorrhizal fungi.</title>
        <authorList>
            <person name="Kobayashi Y."/>
        </authorList>
    </citation>
    <scope>NUCLEOTIDE SEQUENCE [LARGE SCALE GENOMIC DNA]</scope>
    <source>
        <strain evidence="1 2">HR1</strain>
    </source>
</reference>